<evidence type="ECO:0000313" key="1">
    <source>
        <dbReference type="EMBL" id="NIH56280.1"/>
    </source>
</evidence>
<dbReference type="EMBL" id="JAAMOZ010000001">
    <property type="protein sequence ID" value="NIH56280.1"/>
    <property type="molecule type" value="Genomic_DNA"/>
</dbReference>
<accession>A0ABX0SGE8</accession>
<evidence type="ECO:0000313" key="2">
    <source>
        <dbReference type="Proteomes" id="UP000749311"/>
    </source>
</evidence>
<sequence>MTTTIPQADWKVDPADVSRYRELAAMAEQITAEMEAIKAKWRVLAPGKYGPVSVTPQKRFSSELALDWVTANAPQLLPAIQETVISRAKAKEILPPAVYASLSVAYGEPRVSVK</sequence>
<proteinExistence type="predicted"/>
<comment type="caution">
    <text evidence="1">The sequence shown here is derived from an EMBL/GenBank/DDBJ whole genome shotgun (WGS) entry which is preliminary data.</text>
</comment>
<keyword evidence="2" id="KW-1185">Reference proteome</keyword>
<name>A0ABX0SGE8_9ACTN</name>
<reference evidence="1 2" key="1">
    <citation type="submission" date="2020-02" db="EMBL/GenBank/DDBJ databases">
        <title>Sequencing the genomes of 1000 actinobacteria strains.</title>
        <authorList>
            <person name="Klenk H.-P."/>
        </authorList>
    </citation>
    <scope>NUCLEOTIDE SEQUENCE [LARGE SCALE GENOMIC DNA]</scope>
    <source>
        <strain evidence="1 2">DSM 19609</strain>
    </source>
</reference>
<organism evidence="1 2">
    <name type="scientific">Brooklawnia cerclae</name>
    <dbReference type="NCBI Taxonomy" id="349934"/>
    <lineage>
        <taxon>Bacteria</taxon>
        <taxon>Bacillati</taxon>
        <taxon>Actinomycetota</taxon>
        <taxon>Actinomycetes</taxon>
        <taxon>Propionibacteriales</taxon>
        <taxon>Propionibacteriaceae</taxon>
        <taxon>Brooklawnia</taxon>
    </lineage>
</organism>
<gene>
    <name evidence="1" type="ORF">FB473_000925</name>
</gene>
<dbReference type="Proteomes" id="UP000749311">
    <property type="component" value="Unassembled WGS sequence"/>
</dbReference>
<protein>
    <submittedName>
        <fullName evidence="1">Uncharacterized protein</fullName>
    </submittedName>
</protein>
<dbReference type="RefSeq" id="WP_167165271.1">
    <property type="nucleotide sequence ID" value="NZ_BAAAOO010000002.1"/>
</dbReference>